<name>A0ABT1KYY6_9ACTN</name>
<feature type="transmembrane region" description="Helical" evidence="2">
    <location>
        <begin position="221"/>
        <end position="243"/>
    </location>
</feature>
<feature type="region of interest" description="Disordered" evidence="1">
    <location>
        <begin position="20"/>
        <end position="54"/>
    </location>
</feature>
<dbReference type="Pfam" id="PF12811">
    <property type="entry name" value="BaxI_1"/>
    <property type="match status" value="1"/>
</dbReference>
<protein>
    <submittedName>
        <fullName evidence="3">Bax inhibitor-1/YccA family protein</fullName>
    </submittedName>
</protein>
<dbReference type="InterPro" id="IPR010539">
    <property type="entry name" value="BaxI_1-like"/>
</dbReference>
<accession>A0ABT1KYY6</accession>
<dbReference type="Proteomes" id="UP001204524">
    <property type="component" value="Unassembled WGS sequence"/>
</dbReference>
<feature type="transmembrane region" description="Helical" evidence="2">
    <location>
        <begin position="100"/>
        <end position="120"/>
    </location>
</feature>
<sequence length="289" mass="30392">MRSNNPVFARSEEFNRASSNAYGSQTYPAGGSSYPGYGDTGTDPSQWGTGTPGQVDQGRMTVDSVVQKTAISIALVFASAFATWWWIGDIVDVNGVSQEAYGRALTLSMLGAGAAFLLSLVNSFKRVISPALVLTFAAAEGVALGAISKVFDAQFGDGIVTQAVLGTFAAFAGTLAAYKFLDIKVGAKFRTFVIAAMFGMVGLGLLSMVLSLFGIQTGLFGFGPLGLVMAIAGLVLGVFMLILDFDFVENGVAAGLPDRESWRAAFGLTVSLVWIYTNLLRILAILRGD</sequence>
<evidence type="ECO:0000313" key="3">
    <source>
        <dbReference type="EMBL" id="MCP3422965.1"/>
    </source>
</evidence>
<evidence type="ECO:0000256" key="1">
    <source>
        <dbReference type="SAM" id="MobiDB-lite"/>
    </source>
</evidence>
<feature type="compositionally biased region" description="Low complexity" evidence="1">
    <location>
        <begin position="27"/>
        <end position="37"/>
    </location>
</feature>
<keyword evidence="2" id="KW-1133">Transmembrane helix</keyword>
<feature type="transmembrane region" description="Helical" evidence="2">
    <location>
        <begin position="159"/>
        <end position="181"/>
    </location>
</feature>
<feature type="transmembrane region" description="Helical" evidence="2">
    <location>
        <begin position="264"/>
        <end position="286"/>
    </location>
</feature>
<evidence type="ECO:0000256" key="2">
    <source>
        <dbReference type="SAM" id="Phobius"/>
    </source>
</evidence>
<evidence type="ECO:0000313" key="4">
    <source>
        <dbReference type="Proteomes" id="UP001204524"/>
    </source>
</evidence>
<reference evidence="3 4" key="1">
    <citation type="submission" date="2022-06" db="EMBL/GenBank/DDBJ databases">
        <authorList>
            <person name="So Y."/>
        </authorList>
    </citation>
    <scope>NUCLEOTIDE SEQUENCE [LARGE SCALE GENOMIC DNA]</scope>
    <source>
        <strain evidence="3 4">STR3</strain>
    </source>
</reference>
<dbReference type="RefSeq" id="WP_254182164.1">
    <property type="nucleotide sequence ID" value="NZ_JANARS010000006.1"/>
</dbReference>
<comment type="caution">
    <text evidence="3">The sequence shown here is derived from an EMBL/GenBank/DDBJ whole genome shotgun (WGS) entry which is preliminary data.</text>
</comment>
<gene>
    <name evidence="3" type="ORF">NCI01_14265</name>
</gene>
<feature type="transmembrane region" description="Helical" evidence="2">
    <location>
        <begin position="127"/>
        <end position="147"/>
    </location>
</feature>
<dbReference type="PIRSF" id="PIRSF009160">
    <property type="entry name" value="UCP009160"/>
    <property type="match status" value="1"/>
</dbReference>
<keyword evidence="4" id="KW-1185">Reference proteome</keyword>
<keyword evidence="2" id="KW-0812">Transmembrane</keyword>
<dbReference type="EMBL" id="JANARS010000006">
    <property type="protein sequence ID" value="MCP3422965.1"/>
    <property type="molecule type" value="Genomic_DNA"/>
</dbReference>
<keyword evidence="2" id="KW-0472">Membrane</keyword>
<feature type="compositionally biased region" description="Polar residues" evidence="1">
    <location>
        <begin position="42"/>
        <end position="54"/>
    </location>
</feature>
<proteinExistence type="predicted"/>
<dbReference type="PANTHER" id="PTHR41282:SF1">
    <property type="entry name" value="CONSERVED TRANSMEMBRANE PROTEIN-RELATED"/>
    <property type="match status" value="1"/>
</dbReference>
<organism evidence="3 4">
    <name type="scientific">Nocardioides pinisoli</name>
    <dbReference type="NCBI Taxonomy" id="2950279"/>
    <lineage>
        <taxon>Bacteria</taxon>
        <taxon>Bacillati</taxon>
        <taxon>Actinomycetota</taxon>
        <taxon>Actinomycetes</taxon>
        <taxon>Propionibacteriales</taxon>
        <taxon>Nocardioidaceae</taxon>
        <taxon>Nocardioides</taxon>
    </lineage>
</organism>
<feature type="transmembrane region" description="Helical" evidence="2">
    <location>
        <begin position="193"/>
        <end position="215"/>
    </location>
</feature>
<dbReference type="PANTHER" id="PTHR41282">
    <property type="entry name" value="CONSERVED TRANSMEMBRANE PROTEIN-RELATED"/>
    <property type="match status" value="1"/>
</dbReference>
<feature type="transmembrane region" description="Helical" evidence="2">
    <location>
        <begin position="69"/>
        <end position="88"/>
    </location>
</feature>